<gene>
    <name evidence="1" type="ORF">SAMN05421753_103171</name>
</gene>
<dbReference type="Proteomes" id="UP000199518">
    <property type="component" value="Unassembled WGS sequence"/>
</dbReference>
<dbReference type="GO" id="GO:0000287">
    <property type="term" value="F:magnesium ion binding"/>
    <property type="evidence" value="ECO:0007669"/>
    <property type="project" value="InterPro"/>
</dbReference>
<keyword evidence="2" id="KW-1185">Reference proteome</keyword>
<dbReference type="InterPro" id="IPR037143">
    <property type="entry name" value="4-PPantetheinyl_Trfase_dom_sf"/>
</dbReference>
<evidence type="ECO:0000313" key="1">
    <source>
        <dbReference type="EMBL" id="SFH84154.1"/>
    </source>
</evidence>
<reference evidence="2" key="1">
    <citation type="submission" date="2016-10" db="EMBL/GenBank/DDBJ databases">
        <authorList>
            <person name="Varghese N."/>
            <person name="Submissions S."/>
        </authorList>
    </citation>
    <scope>NUCLEOTIDE SEQUENCE [LARGE SCALE GENOMIC DNA]</scope>
    <source>
        <strain evidence="2">DSM 26348</strain>
    </source>
</reference>
<protein>
    <recommendedName>
        <fullName evidence="3">4'-phosphopantetheinyl transferase superfamily protein</fullName>
    </recommendedName>
</protein>
<dbReference type="GO" id="GO:0008897">
    <property type="term" value="F:holo-[acyl-carrier-protein] synthase activity"/>
    <property type="evidence" value="ECO:0007669"/>
    <property type="project" value="InterPro"/>
</dbReference>
<dbReference type="Gene3D" id="3.90.470.20">
    <property type="entry name" value="4'-phosphopantetheinyl transferase domain"/>
    <property type="match status" value="1"/>
</dbReference>
<dbReference type="STRING" id="1576369.SAMN05421753_103171"/>
<dbReference type="AlphaFoldDB" id="A0A1I3DBP4"/>
<dbReference type="EMBL" id="FOQD01000003">
    <property type="protein sequence ID" value="SFH84154.1"/>
    <property type="molecule type" value="Genomic_DNA"/>
</dbReference>
<dbReference type="OrthoDB" id="9804061at2"/>
<name>A0A1I3DBP4_9PLAN</name>
<sequence>MPFEFPPIDVWLLWTGNCPSELPVHEVSVEEESRAARYRIPEKSRQFLLGRLLGRQIVASQWGCSPRDLLWPTSGVPRVTLPSGERPGTISLSHSENFLAIALAPIEFRLGVDIESVANSPLARAREDAISSELELEPVEGLDPEYFRNEMRRTFSLAEAEFKTQEVDSPFDFLQSSFHGDSRVDFIQWLMSRYSDQQDDVVSARSASNTFFLQRNAAIAPAEWCVQLTSFPTAEFIGSVAIAPRDVATIPEDSHWKWDWSLTPSDAIPDELRTELGIWGAEFRRLQFRLTPAG</sequence>
<evidence type="ECO:0008006" key="3">
    <source>
        <dbReference type="Google" id="ProtNLM"/>
    </source>
</evidence>
<proteinExistence type="predicted"/>
<accession>A0A1I3DBP4</accession>
<organism evidence="1 2">
    <name type="scientific">Planctomicrobium piriforme</name>
    <dbReference type="NCBI Taxonomy" id="1576369"/>
    <lineage>
        <taxon>Bacteria</taxon>
        <taxon>Pseudomonadati</taxon>
        <taxon>Planctomycetota</taxon>
        <taxon>Planctomycetia</taxon>
        <taxon>Planctomycetales</taxon>
        <taxon>Planctomycetaceae</taxon>
        <taxon>Planctomicrobium</taxon>
    </lineage>
</organism>
<dbReference type="SUPFAM" id="SSF56214">
    <property type="entry name" value="4'-phosphopantetheinyl transferase"/>
    <property type="match status" value="1"/>
</dbReference>
<dbReference type="RefSeq" id="WP_092048192.1">
    <property type="nucleotide sequence ID" value="NZ_FOQD01000003.1"/>
</dbReference>
<evidence type="ECO:0000313" key="2">
    <source>
        <dbReference type="Proteomes" id="UP000199518"/>
    </source>
</evidence>